<dbReference type="OrthoDB" id="4331766at2"/>
<dbReference type="AlphaFoldDB" id="A0A372FZH1"/>
<name>A0A372FZH1_9ACTN</name>
<comment type="caution">
    <text evidence="1">The sequence shown here is derived from an EMBL/GenBank/DDBJ whole genome shotgun (WGS) entry which is preliminary data.</text>
</comment>
<dbReference type="SUPFAM" id="SSF54285">
    <property type="entry name" value="MoaD/ThiS"/>
    <property type="match status" value="1"/>
</dbReference>
<protein>
    <submittedName>
        <fullName evidence="1">MoaD/ThiS family protein</fullName>
    </submittedName>
</protein>
<dbReference type="InterPro" id="IPR012675">
    <property type="entry name" value="Beta-grasp_dom_sf"/>
</dbReference>
<dbReference type="InterPro" id="IPR016155">
    <property type="entry name" value="Mopterin_synth/thiamin_S_b"/>
</dbReference>
<dbReference type="InterPro" id="IPR003749">
    <property type="entry name" value="ThiS/MoaD-like"/>
</dbReference>
<accession>A0A372FZH1</accession>
<evidence type="ECO:0000313" key="2">
    <source>
        <dbReference type="Proteomes" id="UP000262621"/>
    </source>
</evidence>
<reference evidence="1 2" key="1">
    <citation type="submission" date="2018-08" db="EMBL/GenBank/DDBJ databases">
        <title>Verrucosispora craniellae sp. nov., isolated from a marine sponge in the South China Sea.</title>
        <authorList>
            <person name="Li L."/>
            <person name="Lin H.W."/>
        </authorList>
    </citation>
    <scope>NUCLEOTIDE SEQUENCE [LARGE SCALE GENOMIC DNA]</scope>
    <source>
        <strain evidence="1 2">LHW63014</strain>
    </source>
</reference>
<evidence type="ECO:0000313" key="1">
    <source>
        <dbReference type="EMBL" id="RFS46098.1"/>
    </source>
</evidence>
<keyword evidence="2" id="KW-1185">Reference proteome</keyword>
<organism evidence="1 2">
    <name type="scientific">Micromonospora craniellae</name>
    <dbReference type="NCBI Taxonomy" id="2294034"/>
    <lineage>
        <taxon>Bacteria</taxon>
        <taxon>Bacillati</taxon>
        <taxon>Actinomycetota</taxon>
        <taxon>Actinomycetes</taxon>
        <taxon>Micromonosporales</taxon>
        <taxon>Micromonosporaceae</taxon>
        <taxon>Micromonospora</taxon>
    </lineage>
</organism>
<dbReference type="CDD" id="cd17040">
    <property type="entry name" value="Ubl_MoaD_like"/>
    <property type="match status" value="1"/>
</dbReference>
<dbReference type="Proteomes" id="UP000262621">
    <property type="component" value="Unassembled WGS sequence"/>
</dbReference>
<dbReference type="EMBL" id="QVFU01000011">
    <property type="protein sequence ID" value="RFS46098.1"/>
    <property type="molecule type" value="Genomic_DNA"/>
</dbReference>
<gene>
    <name evidence="1" type="ORF">D0Q02_13150</name>
</gene>
<sequence length="84" mass="8657">MTVATVTVRYFAGARAAAGRAEETTVAGRSLDEVLAELSDRHGAPLVPVLKVASFLVDGVTCHDRKKPLPAGATIDVLPPFAGG</sequence>
<dbReference type="RefSeq" id="WP_117228263.1">
    <property type="nucleotide sequence ID" value="NZ_CP061725.1"/>
</dbReference>
<dbReference type="Pfam" id="PF02597">
    <property type="entry name" value="ThiS"/>
    <property type="match status" value="1"/>
</dbReference>
<proteinExistence type="predicted"/>
<dbReference type="Gene3D" id="3.10.20.30">
    <property type="match status" value="1"/>
</dbReference>